<evidence type="ECO:0000313" key="2">
    <source>
        <dbReference type="Proteomes" id="UP000269721"/>
    </source>
</evidence>
<organism evidence="1 2">
    <name type="scientific">Blyttiomyces helicus</name>
    <dbReference type="NCBI Taxonomy" id="388810"/>
    <lineage>
        <taxon>Eukaryota</taxon>
        <taxon>Fungi</taxon>
        <taxon>Fungi incertae sedis</taxon>
        <taxon>Chytridiomycota</taxon>
        <taxon>Chytridiomycota incertae sedis</taxon>
        <taxon>Chytridiomycetes</taxon>
        <taxon>Chytridiomycetes incertae sedis</taxon>
        <taxon>Blyttiomyces</taxon>
    </lineage>
</organism>
<dbReference type="EMBL" id="KZ995617">
    <property type="protein sequence ID" value="RKO90314.1"/>
    <property type="molecule type" value="Genomic_DNA"/>
</dbReference>
<evidence type="ECO:0000313" key="1">
    <source>
        <dbReference type="EMBL" id="RKO90314.1"/>
    </source>
</evidence>
<reference evidence="2" key="1">
    <citation type="journal article" date="2018" name="Nat. Microbiol.">
        <title>Leveraging single-cell genomics to expand the fungal tree of life.</title>
        <authorList>
            <person name="Ahrendt S.R."/>
            <person name="Quandt C.A."/>
            <person name="Ciobanu D."/>
            <person name="Clum A."/>
            <person name="Salamov A."/>
            <person name="Andreopoulos B."/>
            <person name="Cheng J.F."/>
            <person name="Woyke T."/>
            <person name="Pelin A."/>
            <person name="Henrissat B."/>
            <person name="Reynolds N.K."/>
            <person name="Benny G.L."/>
            <person name="Smith M.E."/>
            <person name="James T.Y."/>
            <person name="Grigoriev I.V."/>
        </authorList>
    </citation>
    <scope>NUCLEOTIDE SEQUENCE [LARGE SCALE GENOMIC DNA]</scope>
</reference>
<evidence type="ECO:0008006" key="3">
    <source>
        <dbReference type="Google" id="ProtNLM"/>
    </source>
</evidence>
<keyword evidence="2" id="KW-1185">Reference proteome</keyword>
<name>A0A4P9WCS0_9FUNG</name>
<gene>
    <name evidence="1" type="ORF">BDK51DRAFT_33198</name>
</gene>
<proteinExistence type="predicted"/>
<dbReference type="AlphaFoldDB" id="A0A4P9WCS0"/>
<protein>
    <recommendedName>
        <fullName evidence="3">SH3 domain-containing protein</fullName>
    </recommendedName>
</protein>
<accession>A0A4P9WCS0</accession>
<sequence>MGSTTPAALQYHSPQAGFVGANPVANGGAFHPASIYGPKLFTTPSPEYPSAVGTPAQGFAPPTQIPDPALKAEDLPPTYDENISGEPKTCEGGRWGEAAVSYGPSGACFLVETVVCRETFRDGWVYAINVSENAEGILPISVFDDGKDFQNLS</sequence>
<dbReference type="Proteomes" id="UP000269721">
    <property type="component" value="Unassembled WGS sequence"/>
</dbReference>